<keyword evidence="8" id="KW-0547">Nucleotide-binding</keyword>
<evidence type="ECO:0000256" key="2">
    <source>
        <dbReference type="ARBA" id="ARBA00022562"/>
    </source>
</evidence>
<dbReference type="GO" id="GO:0004519">
    <property type="term" value="F:endonuclease activity"/>
    <property type="evidence" value="ECO:0007669"/>
    <property type="project" value="UniProtKB-KW"/>
</dbReference>
<keyword evidence="3" id="KW-0808">Transferase</keyword>
<dbReference type="GO" id="GO:0046872">
    <property type="term" value="F:metal ion binding"/>
    <property type="evidence" value="ECO:0007669"/>
    <property type="project" value="UniProtKB-KW"/>
</dbReference>
<keyword evidence="9" id="KW-0255">Endonuclease</keyword>
<dbReference type="PROSITE" id="PS52020">
    <property type="entry name" value="CRESS_DNA_REP"/>
    <property type="match status" value="1"/>
</dbReference>
<feature type="domain" description="CRESS-DNA virus Rep endonuclease" evidence="13">
    <location>
        <begin position="6"/>
        <end position="110"/>
    </location>
</feature>
<sequence>MAPTFSFRSRYALLTYAQCGDLDPWAVLDMVSAVPAECIIARESHNDGEPHLHAFVDFGTRFYTGDPRRFDVDGRHPNVLPVGRTPGASYDYCIKDGDVVAGGLERPGSVAGAELPRAGSVWDTILSQPTVGEFWDSLRELAPRNLLINFNSCRAYAEWHYRKEEEVYASPRGLSFDLSGLEGLQGWVQDSLVGASLAWMICARIWRKLNMQCLMICRGGLSTSPLTRDG</sequence>
<comment type="subcellular location">
    <subcellularLocation>
        <location evidence="1">Host nucleus</location>
    </subcellularLocation>
</comment>
<dbReference type="Pfam" id="PF00799">
    <property type="entry name" value="Gemini_AL1"/>
    <property type="match status" value="1"/>
</dbReference>
<evidence type="ECO:0000256" key="5">
    <source>
        <dbReference type="ARBA" id="ARBA00022705"/>
    </source>
</evidence>
<keyword evidence="4" id="KW-0548">Nucleotidyltransferase</keyword>
<keyword evidence="10" id="KW-0378">Hydrolase</keyword>
<keyword evidence="7" id="KW-0479">Metal-binding</keyword>
<evidence type="ECO:0000256" key="10">
    <source>
        <dbReference type="ARBA" id="ARBA00022801"/>
    </source>
</evidence>
<evidence type="ECO:0000256" key="11">
    <source>
        <dbReference type="ARBA" id="ARBA00023124"/>
    </source>
</evidence>
<evidence type="ECO:0000256" key="1">
    <source>
        <dbReference type="ARBA" id="ARBA00004147"/>
    </source>
</evidence>
<evidence type="ECO:0000256" key="8">
    <source>
        <dbReference type="ARBA" id="ARBA00022741"/>
    </source>
</evidence>
<dbReference type="GO" id="GO:0003677">
    <property type="term" value="F:DNA binding"/>
    <property type="evidence" value="ECO:0007669"/>
    <property type="project" value="UniProtKB-KW"/>
</dbReference>
<dbReference type="GO" id="GO:0016787">
    <property type="term" value="F:hydrolase activity"/>
    <property type="evidence" value="ECO:0007669"/>
    <property type="project" value="UniProtKB-KW"/>
</dbReference>
<dbReference type="GO" id="GO:0016779">
    <property type="term" value="F:nucleotidyltransferase activity"/>
    <property type="evidence" value="ECO:0007669"/>
    <property type="project" value="UniProtKB-KW"/>
</dbReference>
<organism evidence="14">
    <name type="scientific">Grus japonensis Genomoviridae sp</name>
    <dbReference type="NCBI Taxonomy" id="2814961"/>
    <lineage>
        <taxon>Viruses</taxon>
        <taxon>Monodnaviria</taxon>
        <taxon>Shotokuvirae</taxon>
        <taxon>Cressdnaviricota</taxon>
        <taxon>Repensiviricetes</taxon>
        <taxon>Geplafuvirales</taxon>
        <taxon>Genomoviridae</taxon>
    </lineage>
</organism>
<protein>
    <submittedName>
        <fullName evidence="14">Replication-associated protein</fullName>
    </submittedName>
</protein>
<keyword evidence="12" id="KW-0238">DNA-binding</keyword>
<evidence type="ECO:0000256" key="9">
    <source>
        <dbReference type="ARBA" id="ARBA00022759"/>
    </source>
</evidence>
<name>A0A8A4XC09_9VIRU</name>
<dbReference type="GO" id="GO:0006260">
    <property type="term" value="P:DNA replication"/>
    <property type="evidence" value="ECO:0007669"/>
    <property type="project" value="UniProtKB-KW"/>
</dbReference>
<keyword evidence="11" id="KW-0190">Covalent protein-DNA linkage</keyword>
<keyword evidence="5" id="KW-0235">DNA replication</keyword>
<evidence type="ECO:0000256" key="7">
    <source>
        <dbReference type="ARBA" id="ARBA00022723"/>
    </source>
</evidence>
<evidence type="ECO:0000256" key="3">
    <source>
        <dbReference type="ARBA" id="ARBA00022679"/>
    </source>
</evidence>
<evidence type="ECO:0000259" key="13">
    <source>
        <dbReference type="PROSITE" id="PS52020"/>
    </source>
</evidence>
<evidence type="ECO:0000256" key="6">
    <source>
        <dbReference type="ARBA" id="ARBA00022722"/>
    </source>
</evidence>
<proteinExistence type="predicted"/>
<keyword evidence="2" id="KW-1048">Host nucleus</keyword>
<dbReference type="SUPFAM" id="SSF55464">
    <property type="entry name" value="Origin of replication-binding domain, RBD-like"/>
    <property type="match status" value="1"/>
</dbReference>
<dbReference type="Gene3D" id="3.40.1310.20">
    <property type="match status" value="1"/>
</dbReference>
<dbReference type="InterPro" id="IPR049912">
    <property type="entry name" value="CRESS_DNA_REP"/>
</dbReference>
<dbReference type="GO" id="GO:0000166">
    <property type="term" value="F:nucleotide binding"/>
    <property type="evidence" value="ECO:0007669"/>
    <property type="project" value="UniProtKB-KW"/>
</dbReference>
<evidence type="ECO:0000256" key="12">
    <source>
        <dbReference type="ARBA" id="ARBA00023125"/>
    </source>
</evidence>
<reference evidence="14" key="1">
    <citation type="submission" date="2020-10" db="EMBL/GenBank/DDBJ databases">
        <title>CRESS DNA virus dark matter in the feces of wild birds.</title>
        <authorList>
            <person name="Yang S."/>
            <person name="Zhang W."/>
        </authorList>
    </citation>
    <scope>NUCLEOTIDE SEQUENCE</scope>
    <source>
        <strain evidence="14">Cra70gen16</strain>
    </source>
</reference>
<dbReference type="EMBL" id="MW183045">
    <property type="protein sequence ID" value="QTE03294.1"/>
    <property type="molecule type" value="Genomic_DNA"/>
</dbReference>
<evidence type="ECO:0000313" key="14">
    <source>
        <dbReference type="EMBL" id="QTE03294.1"/>
    </source>
</evidence>
<keyword evidence="6" id="KW-0540">Nuclease</keyword>
<accession>A0A8A4XC09</accession>
<evidence type="ECO:0000256" key="4">
    <source>
        <dbReference type="ARBA" id="ARBA00022695"/>
    </source>
</evidence>
<dbReference type="GO" id="GO:0042025">
    <property type="term" value="C:host cell nucleus"/>
    <property type="evidence" value="ECO:0007669"/>
    <property type="project" value="UniProtKB-SubCell"/>
</dbReference>